<dbReference type="GO" id="GO:0006754">
    <property type="term" value="P:ATP biosynthetic process"/>
    <property type="evidence" value="ECO:0007669"/>
    <property type="project" value="UniProtKB-KW"/>
</dbReference>
<evidence type="ECO:0000256" key="4">
    <source>
        <dbReference type="ARBA" id="ARBA00023310"/>
    </source>
</evidence>
<dbReference type="InterPro" id="IPR027417">
    <property type="entry name" value="P-loop_NTPase"/>
</dbReference>
<evidence type="ECO:0000256" key="2">
    <source>
        <dbReference type="ARBA" id="ARBA00022679"/>
    </source>
</evidence>
<evidence type="ECO:0000256" key="3">
    <source>
        <dbReference type="ARBA" id="ARBA00022777"/>
    </source>
</evidence>
<dbReference type="PIRSF" id="PIRSF028756">
    <property type="entry name" value="PPK2_prd"/>
    <property type="match status" value="1"/>
</dbReference>
<dbReference type="Proteomes" id="UP000292781">
    <property type="component" value="Unassembled WGS sequence"/>
</dbReference>
<dbReference type="Pfam" id="PF03976">
    <property type="entry name" value="PPK2"/>
    <property type="match status" value="1"/>
</dbReference>
<proteinExistence type="inferred from homology"/>
<organism evidence="8 9">
    <name type="scientific">Siculibacillus lacustris</name>
    <dbReference type="NCBI Taxonomy" id="1549641"/>
    <lineage>
        <taxon>Bacteria</taxon>
        <taxon>Pseudomonadati</taxon>
        <taxon>Pseudomonadota</taxon>
        <taxon>Alphaproteobacteria</taxon>
        <taxon>Hyphomicrobiales</taxon>
        <taxon>Ancalomicrobiaceae</taxon>
        <taxon>Siculibacillus</taxon>
    </lineage>
</organism>
<gene>
    <name evidence="8" type="primary">ppk2</name>
    <name evidence="8" type="ORF">EYW49_07305</name>
</gene>
<keyword evidence="4" id="KW-0066">ATP synthesis</keyword>
<evidence type="ECO:0000259" key="7">
    <source>
        <dbReference type="Pfam" id="PF03976"/>
    </source>
</evidence>
<dbReference type="PANTHER" id="PTHR34383:SF1">
    <property type="entry name" value="ADP-POLYPHOSPHATE PHOSPHOTRANSFERASE"/>
    <property type="match status" value="1"/>
</dbReference>
<dbReference type="OrthoDB" id="9775224at2"/>
<protein>
    <recommendedName>
        <fullName evidence="6">ADP/GDP-polyphosphate phosphotransferase</fullName>
        <ecNumber evidence="6">2.7.4.-</ecNumber>
    </recommendedName>
    <alternativeName>
        <fullName evidence="6">Polyphosphate kinase PPK2</fullName>
    </alternativeName>
</protein>
<dbReference type="RefSeq" id="WP_131307710.1">
    <property type="nucleotide sequence ID" value="NZ_SJFN01000008.1"/>
</dbReference>
<comment type="similarity">
    <text evidence="1 6">Belongs to the polyphosphate kinase 2 (PPK2) family. Class I subfamily.</text>
</comment>
<accession>A0A4Q9VTB1</accession>
<dbReference type="SUPFAM" id="SSF52540">
    <property type="entry name" value="P-loop containing nucleoside triphosphate hydrolases"/>
    <property type="match status" value="1"/>
</dbReference>
<dbReference type="InterPro" id="IPR016898">
    <property type="entry name" value="Polyphosphate_phosphotransfera"/>
</dbReference>
<dbReference type="Gene3D" id="3.40.50.300">
    <property type="entry name" value="P-loop containing nucleotide triphosphate hydrolases"/>
    <property type="match status" value="1"/>
</dbReference>
<evidence type="ECO:0000256" key="5">
    <source>
        <dbReference type="ARBA" id="ARBA00024500"/>
    </source>
</evidence>
<keyword evidence="9" id="KW-1185">Reference proteome</keyword>
<reference evidence="8 9" key="1">
    <citation type="submission" date="2019-02" db="EMBL/GenBank/DDBJ databases">
        <title>Siculibacillus lacustris gen. nov., sp. nov., a new rosette-forming bacterium isolated from a freshwater crater lake (Lake St. Ana, Romania).</title>
        <authorList>
            <person name="Felfoldi T."/>
            <person name="Marton Z."/>
            <person name="Szabo A."/>
            <person name="Mentes A."/>
            <person name="Boka K."/>
            <person name="Marialigeti K."/>
            <person name="Mathe I."/>
            <person name="Koncz M."/>
            <person name="Schumann P."/>
            <person name="Toth E."/>
        </authorList>
    </citation>
    <scope>NUCLEOTIDE SEQUENCE [LARGE SCALE GENOMIC DNA]</scope>
    <source>
        <strain evidence="8 9">SA-279</strain>
    </source>
</reference>
<dbReference type="AlphaFoldDB" id="A0A4Q9VTB1"/>
<evidence type="ECO:0000256" key="6">
    <source>
        <dbReference type="RuleBase" id="RU369062"/>
    </source>
</evidence>
<evidence type="ECO:0000313" key="8">
    <source>
        <dbReference type="EMBL" id="TBW39287.1"/>
    </source>
</evidence>
<comment type="subunit">
    <text evidence="6">Homotetramer.</text>
</comment>
<comment type="catalytic activity">
    <reaction evidence="5">
        <text>[phosphate](n) + ATP = [phosphate](n+1) + ADP</text>
        <dbReference type="Rhea" id="RHEA:19573"/>
        <dbReference type="Rhea" id="RHEA-COMP:9859"/>
        <dbReference type="Rhea" id="RHEA-COMP:14280"/>
        <dbReference type="ChEBI" id="CHEBI:16838"/>
        <dbReference type="ChEBI" id="CHEBI:30616"/>
        <dbReference type="ChEBI" id="CHEBI:456216"/>
    </reaction>
    <physiologicalReaction direction="right-to-left" evidence="5">
        <dbReference type="Rhea" id="RHEA:19575"/>
    </physiologicalReaction>
</comment>
<dbReference type="EMBL" id="SJFN01000008">
    <property type="protein sequence ID" value="TBW39287.1"/>
    <property type="molecule type" value="Genomic_DNA"/>
</dbReference>
<evidence type="ECO:0000256" key="1">
    <source>
        <dbReference type="ARBA" id="ARBA00009924"/>
    </source>
</evidence>
<dbReference type="GO" id="GO:0008976">
    <property type="term" value="F:polyphosphate kinase activity"/>
    <property type="evidence" value="ECO:0007669"/>
    <property type="project" value="UniProtKB-UniRule"/>
</dbReference>
<dbReference type="EC" id="2.7.4.-" evidence="6"/>
<name>A0A4Q9VTB1_9HYPH</name>
<feature type="domain" description="Polyphosphate kinase-2-related" evidence="7">
    <location>
        <begin position="38"/>
        <end position="261"/>
    </location>
</feature>
<dbReference type="InterPro" id="IPR022488">
    <property type="entry name" value="PPK2-related"/>
</dbReference>
<dbReference type="PANTHER" id="PTHR34383">
    <property type="entry name" value="POLYPHOSPHATE:AMP PHOSPHOTRANSFERASE-RELATED"/>
    <property type="match status" value="1"/>
</dbReference>
<sequence length="284" mass="32765">MTRDAQTFDLDSPKLPKWVDDNAFSSGGYPHSHAFDEREFADLLVRLQIELVKLQSWAITRGERIVILFEGRDGAGKGSVIGAFRQYMNPRRTRVVALPKPSTSEVGQWYFQRYVAHMPTSGEIVMFDRSWYNRAGVERVMGFCTPEQTEMFLKEAPRFEAMLVGEGLKLIKFYIEVGREMQLARFWERRHNPLKTWKISDIDTAAVDRFDDYGRARDRMLETTHTDAAPWTVVLGNDKRRLKLNAIRHVLQLFDYEGKDRKVIGEIDAKVLGHGPGFLVNGKH</sequence>
<dbReference type="InterPro" id="IPR022486">
    <property type="entry name" value="PPK2_PA0141"/>
</dbReference>
<keyword evidence="2 6" id="KW-0808">Transferase</keyword>
<comment type="caution">
    <text evidence="8">The sequence shown here is derived from an EMBL/GenBank/DDBJ whole genome shotgun (WGS) entry which is preliminary data.</text>
</comment>
<comment type="function">
    <text evidence="6">Uses inorganic polyphosphate (polyP) as a donor to convert GDP to GTP or ADP to ATP.</text>
</comment>
<keyword evidence="3 6" id="KW-0418">Kinase</keyword>
<dbReference type="NCBIfam" id="TIGR03707">
    <property type="entry name" value="PPK2_P_aer"/>
    <property type="match status" value="1"/>
</dbReference>
<evidence type="ECO:0000313" key="9">
    <source>
        <dbReference type="Proteomes" id="UP000292781"/>
    </source>
</evidence>